<dbReference type="Pfam" id="PF09618">
    <property type="entry name" value="Cas_Csy4"/>
    <property type="match status" value="1"/>
</dbReference>
<organism evidence="1 2">
    <name type="scientific">Sphaerotilus microaerophilus</name>
    <dbReference type="NCBI Taxonomy" id="2914710"/>
    <lineage>
        <taxon>Bacteria</taxon>
        <taxon>Pseudomonadati</taxon>
        <taxon>Pseudomonadota</taxon>
        <taxon>Betaproteobacteria</taxon>
        <taxon>Burkholderiales</taxon>
        <taxon>Sphaerotilaceae</taxon>
        <taxon>Sphaerotilus</taxon>
    </lineage>
</organism>
<dbReference type="InterPro" id="IPR013396">
    <property type="entry name" value="CRISPR-assoc_prot_Csy4"/>
</dbReference>
<name>A0ABM7YMY9_9BURK</name>
<protein>
    <submittedName>
        <fullName evidence="1">Type I-F CRISPR-associated endoribonuclease Cas6/Csy4</fullName>
    </submittedName>
</protein>
<sequence length="192" mass="21092">MDHYVDITLRPDPDFPAPLLMNALFAKLHRALVSHSAQLGGRLGASFPGHVGTGRALQLGERLRLHGEASALDTLLASDWLSGMRDHSLPAPVAPVPAGAQHRVVRRVQAQSSPERLRRRLARRHQLDAAEAAQRIPDSVAQTLRLPWVQLRSSSTDQNFRLFIEHGPLLPHPLPGTFSPYGLSLGATVPWF</sequence>
<dbReference type="EMBL" id="AP025730">
    <property type="protein sequence ID" value="BDI05804.1"/>
    <property type="molecule type" value="Genomic_DNA"/>
</dbReference>
<keyword evidence="2" id="KW-1185">Reference proteome</keyword>
<accession>A0ABM7YMY9</accession>
<dbReference type="NCBIfam" id="TIGR02563">
    <property type="entry name" value="cas_Csy4"/>
    <property type="match status" value="1"/>
</dbReference>
<evidence type="ECO:0000313" key="1">
    <source>
        <dbReference type="EMBL" id="BDI05804.1"/>
    </source>
</evidence>
<dbReference type="InterPro" id="IPR042564">
    <property type="entry name" value="CRISPR-Cas6/Csy4_sf"/>
</dbReference>
<reference evidence="1" key="1">
    <citation type="submission" date="2022-04" db="EMBL/GenBank/DDBJ databases">
        <title>Whole genome sequence of Sphaerotilus sp. FB-5.</title>
        <authorList>
            <person name="Takeda M."/>
            <person name="Narihara S."/>
            <person name="Akimoto M."/>
            <person name="Akimoto R."/>
            <person name="Nishiyashiki S."/>
            <person name="Murakami T."/>
        </authorList>
    </citation>
    <scope>NUCLEOTIDE SEQUENCE</scope>
    <source>
        <strain evidence="1">FB-5</strain>
    </source>
</reference>
<evidence type="ECO:0000313" key="2">
    <source>
        <dbReference type="Proteomes" id="UP001057498"/>
    </source>
</evidence>
<proteinExistence type="predicted"/>
<gene>
    <name evidence="1" type="ORF">CATMQ487_27740</name>
</gene>
<dbReference type="Proteomes" id="UP001057498">
    <property type="component" value="Chromosome"/>
</dbReference>
<dbReference type="CDD" id="cd09739">
    <property type="entry name" value="Cas6_I-F"/>
    <property type="match status" value="1"/>
</dbReference>
<dbReference type="Gene3D" id="3.30.70.2540">
    <property type="entry name" value="CRISPR-associated endoribonuclease Cas6/Csy4"/>
    <property type="match status" value="1"/>
</dbReference>
<dbReference type="RefSeq" id="WP_251969156.1">
    <property type="nucleotide sequence ID" value="NZ_AP025730.1"/>
</dbReference>